<dbReference type="EMBL" id="JBAHYK010000134">
    <property type="protein sequence ID" value="KAL0577842.1"/>
    <property type="molecule type" value="Genomic_DNA"/>
</dbReference>
<protein>
    <submittedName>
        <fullName evidence="1">Uncharacterized protein</fullName>
    </submittedName>
</protein>
<sequence>MDVICPTWSLYILIPFLERARYVSDFEETTPSRPRPKYYITGSYLKFIRSGRGRDWTIYIWASDAPPIALLLQSPTTADLNFASATHVVSLYPYTTLHLQYAVRNINAEWESVTDETLVKAHLDRLASEQLLARSHPGWDSIARPQTEYDATQMVGDIRCFTLLLSTDGMATDLTALSWARLSSNSFCHRYTFSKGIGLEFSLLRQCHWANYYIFSPYVTGGLPSCDDDDALTFDSDDSDSSAGLFTPVLNVKQVELFSHEPMSRHPDASVFVKGARLSTIERCIRRCQPPLLEYDIKRHVSSAIPHRRRDSSRDCALIAFFRSAIERLEPRYRPSPLLALVVSTSVAPLMRCLRFPPTLHVEFLNYHGNTVMQMMTTSVTVWIVGIRSAHAYCLPVVFQPHDHWNIRGDRFEYTFRFGMPSQLASSSALVARYTGVEFQDPYHEVARRSEDIRVAIEDSVVRAYGDVQLLHGLQLDCSSIRRGQTLLLAYLFHFYEIFSCYPDLKFSFPKSYMANSNGLYIGGTHAAALCVHIIVPNEWPLIDTWPFQAKLNPTMVEELKEYMITVLILRNGVPWTAQGDGGW</sequence>
<name>A0ABR3FRF4_9AGAR</name>
<reference evidence="1 2" key="1">
    <citation type="submission" date="2024-02" db="EMBL/GenBank/DDBJ databases">
        <title>A draft genome for the cacao thread blight pathogen Marasmius crinis-equi.</title>
        <authorList>
            <person name="Cohen S.P."/>
            <person name="Baruah I.K."/>
            <person name="Amoako-Attah I."/>
            <person name="Bukari Y."/>
            <person name="Meinhardt L.W."/>
            <person name="Bailey B.A."/>
        </authorList>
    </citation>
    <scope>NUCLEOTIDE SEQUENCE [LARGE SCALE GENOMIC DNA]</scope>
    <source>
        <strain evidence="1 2">GH-76</strain>
    </source>
</reference>
<evidence type="ECO:0000313" key="1">
    <source>
        <dbReference type="EMBL" id="KAL0577842.1"/>
    </source>
</evidence>
<proteinExistence type="predicted"/>
<organism evidence="1 2">
    <name type="scientific">Marasmius crinis-equi</name>
    <dbReference type="NCBI Taxonomy" id="585013"/>
    <lineage>
        <taxon>Eukaryota</taxon>
        <taxon>Fungi</taxon>
        <taxon>Dikarya</taxon>
        <taxon>Basidiomycota</taxon>
        <taxon>Agaricomycotina</taxon>
        <taxon>Agaricomycetes</taxon>
        <taxon>Agaricomycetidae</taxon>
        <taxon>Agaricales</taxon>
        <taxon>Marasmiineae</taxon>
        <taxon>Marasmiaceae</taxon>
        <taxon>Marasmius</taxon>
    </lineage>
</organism>
<accession>A0ABR3FRF4</accession>
<evidence type="ECO:0000313" key="2">
    <source>
        <dbReference type="Proteomes" id="UP001465976"/>
    </source>
</evidence>
<keyword evidence="2" id="KW-1185">Reference proteome</keyword>
<dbReference type="Proteomes" id="UP001465976">
    <property type="component" value="Unassembled WGS sequence"/>
</dbReference>
<gene>
    <name evidence="1" type="ORF">V5O48_004140</name>
</gene>
<comment type="caution">
    <text evidence="1">The sequence shown here is derived from an EMBL/GenBank/DDBJ whole genome shotgun (WGS) entry which is preliminary data.</text>
</comment>